<feature type="binding site" evidence="17">
    <location>
        <position position="1009"/>
    </location>
    <ligand>
        <name>ATP</name>
        <dbReference type="ChEBI" id="CHEBI:30616"/>
    </ligand>
</feature>
<dbReference type="InterPro" id="IPR036412">
    <property type="entry name" value="HAD-like_sf"/>
</dbReference>
<dbReference type="InterPro" id="IPR018303">
    <property type="entry name" value="ATPase_P-typ_P_site"/>
</dbReference>
<dbReference type="PANTHER" id="PTHR24092:SF5">
    <property type="entry name" value="PHOSPHOLIPID-TRANSPORTING ATPASE"/>
    <property type="match status" value="1"/>
</dbReference>
<dbReference type="GO" id="GO:0010008">
    <property type="term" value="C:endosome membrane"/>
    <property type="evidence" value="ECO:0007669"/>
    <property type="project" value="UniProtKB-SubCell"/>
</dbReference>
<evidence type="ECO:0000256" key="12">
    <source>
        <dbReference type="ARBA" id="ARBA00023055"/>
    </source>
</evidence>
<evidence type="ECO:0000313" key="25">
    <source>
        <dbReference type="Proteomes" id="UP000011081"/>
    </source>
</evidence>
<dbReference type="EC" id="7.6.2.1" evidence="19"/>
<evidence type="ECO:0000256" key="11">
    <source>
        <dbReference type="ARBA" id="ARBA00022989"/>
    </source>
</evidence>
<feature type="compositionally biased region" description="Basic and acidic residues" evidence="20">
    <location>
        <begin position="227"/>
        <end position="261"/>
    </location>
</feature>
<dbReference type="AlphaFoldDB" id="L2GUV6"/>
<dbReference type="OMA" id="XVYFIAT"/>
<feature type="domain" description="P-type ATPase N-terminal" evidence="22">
    <location>
        <begin position="19"/>
        <end position="67"/>
    </location>
</feature>
<keyword evidence="10 19" id="KW-1278">Translocase</keyword>
<evidence type="ECO:0000259" key="21">
    <source>
        <dbReference type="Pfam" id="PF00122"/>
    </source>
</evidence>
<evidence type="ECO:0000313" key="24">
    <source>
        <dbReference type="EMBL" id="ELA47093.1"/>
    </source>
</evidence>
<evidence type="ECO:0000256" key="13">
    <source>
        <dbReference type="ARBA" id="ARBA00023136"/>
    </source>
</evidence>
<feature type="transmembrane region" description="Helical" evidence="19">
    <location>
        <begin position="1093"/>
        <end position="1115"/>
    </location>
</feature>
<dbReference type="GO" id="GO:0005524">
    <property type="term" value="F:ATP binding"/>
    <property type="evidence" value="ECO:0007669"/>
    <property type="project" value="UniProtKB-UniRule"/>
</dbReference>
<feature type="binding site" evidence="18">
    <location>
        <position position="641"/>
    </location>
    <ligand>
        <name>Mg(2+)</name>
        <dbReference type="ChEBI" id="CHEBI:18420"/>
    </ligand>
</feature>
<keyword evidence="7 17" id="KW-0547">Nucleotide-binding</keyword>
<feature type="binding site" evidence="17">
    <location>
        <position position="899"/>
    </location>
    <ligand>
        <name>ATP</name>
        <dbReference type="ChEBI" id="CHEBI:30616"/>
    </ligand>
</feature>
<dbReference type="Pfam" id="PF16212">
    <property type="entry name" value="PhoLip_ATPase_C"/>
    <property type="match status" value="1"/>
</dbReference>
<evidence type="ECO:0000256" key="17">
    <source>
        <dbReference type="PIRSR" id="PIRSR606539-2"/>
    </source>
</evidence>
<dbReference type="Gene3D" id="1.20.1110.10">
    <property type="entry name" value="Calcium-transporting ATPase, transmembrane domain"/>
    <property type="match status" value="1"/>
</dbReference>
<dbReference type="InterPro" id="IPR008250">
    <property type="entry name" value="ATPase_P-typ_transduc_dom_A_sf"/>
</dbReference>
<dbReference type="FunFam" id="3.40.1110.10:FF:000067">
    <property type="entry name" value="Phospholipid-transporting ATPase"/>
    <property type="match status" value="1"/>
</dbReference>
<feature type="region of interest" description="Disordered" evidence="20">
    <location>
        <begin position="221"/>
        <end position="440"/>
    </location>
</feature>
<dbReference type="InterPro" id="IPR006539">
    <property type="entry name" value="P-type_ATPase_IV"/>
</dbReference>
<comment type="similarity">
    <text evidence="3 19">Belongs to the cation transport ATPase (P-type) (TC 3.A.3) family. Type IV subfamily.</text>
</comment>
<dbReference type="SUPFAM" id="SSF56784">
    <property type="entry name" value="HAD-like"/>
    <property type="match status" value="1"/>
</dbReference>
<protein>
    <recommendedName>
        <fullName evidence="19">Phospholipid-transporting ATPase</fullName>
        <ecNumber evidence="19">7.6.2.1</ecNumber>
    </recommendedName>
</protein>
<evidence type="ECO:0000256" key="20">
    <source>
        <dbReference type="SAM" id="MobiDB-lite"/>
    </source>
</evidence>
<keyword evidence="6 18" id="KW-0479">Metal-binding</keyword>
<feature type="binding site" evidence="17">
    <location>
        <position position="790"/>
    </location>
    <ligand>
        <name>ATP</name>
        <dbReference type="ChEBI" id="CHEBI:30616"/>
    </ligand>
</feature>
<evidence type="ECO:0000259" key="23">
    <source>
        <dbReference type="Pfam" id="PF16212"/>
    </source>
</evidence>
<feature type="transmembrane region" description="Helical" evidence="19">
    <location>
        <begin position="1067"/>
        <end position="1087"/>
    </location>
</feature>
<dbReference type="GO" id="GO:0045332">
    <property type="term" value="P:phospholipid translocation"/>
    <property type="evidence" value="ECO:0007669"/>
    <property type="project" value="TreeGrafter"/>
</dbReference>
<feature type="binding site" evidence="17">
    <location>
        <position position="986"/>
    </location>
    <ligand>
        <name>ATP</name>
        <dbReference type="ChEBI" id="CHEBI:30616"/>
    </ligand>
</feature>
<dbReference type="InterPro" id="IPR044492">
    <property type="entry name" value="P_typ_ATPase_HD_dom"/>
</dbReference>
<dbReference type="Gene3D" id="2.70.150.10">
    <property type="entry name" value="Calcium-transporting ATPase, cytoplasmic transduction domain A"/>
    <property type="match status" value="2"/>
</dbReference>
<dbReference type="InterPro" id="IPR023214">
    <property type="entry name" value="HAD_sf"/>
</dbReference>
<dbReference type="Gene3D" id="3.40.1110.10">
    <property type="entry name" value="Calcium-transporting ATPase, cytoplasmic domain N"/>
    <property type="match status" value="1"/>
</dbReference>
<dbReference type="SUPFAM" id="SSF81660">
    <property type="entry name" value="Metal cation-transporting ATPase, ATP-binding domain N"/>
    <property type="match status" value="1"/>
</dbReference>
<keyword evidence="8 17" id="KW-0067">ATP-binding</keyword>
<feature type="domain" description="P-type ATPase A" evidence="21">
    <location>
        <begin position="110"/>
        <end position="164"/>
    </location>
</feature>
<dbReference type="GO" id="GO:0016887">
    <property type="term" value="F:ATP hydrolysis activity"/>
    <property type="evidence" value="ECO:0007669"/>
    <property type="project" value="InterPro"/>
</dbReference>
<feature type="binding site" evidence="17">
    <location>
        <position position="641"/>
    </location>
    <ligand>
        <name>ATP</name>
        <dbReference type="ChEBI" id="CHEBI:30616"/>
    </ligand>
</feature>
<dbReference type="InterPro" id="IPR023299">
    <property type="entry name" value="ATPase_P-typ_cyto_dom_N"/>
</dbReference>
<dbReference type="Pfam" id="PF13246">
    <property type="entry name" value="Cation_ATPase"/>
    <property type="match status" value="1"/>
</dbReference>
<dbReference type="InterPro" id="IPR032631">
    <property type="entry name" value="P-type_ATPase_N"/>
</dbReference>
<dbReference type="GO" id="GO:0005886">
    <property type="term" value="C:plasma membrane"/>
    <property type="evidence" value="ECO:0007669"/>
    <property type="project" value="TreeGrafter"/>
</dbReference>
<feature type="compositionally biased region" description="Polar residues" evidence="20">
    <location>
        <begin position="346"/>
        <end position="359"/>
    </location>
</feature>
<feature type="binding site" evidence="17">
    <location>
        <position position="642"/>
    </location>
    <ligand>
        <name>ATP</name>
        <dbReference type="ChEBI" id="CHEBI:30616"/>
    </ligand>
</feature>
<dbReference type="InParanoid" id="L2GUV6"/>
<reference evidence="25" key="1">
    <citation type="submission" date="2011-03" db="EMBL/GenBank/DDBJ databases">
        <title>The genome sequence of Vavraia culicis strain floridensis.</title>
        <authorList>
            <consortium name="The Broad Institute Genome Sequencing Platform"/>
            <person name="Cuomo C."/>
            <person name="Becnel J."/>
            <person name="Sanscrainte N."/>
            <person name="Young S.K."/>
            <person name="Zeng Q."/>
            <person name="Gargeya S."/>
            <person name="Fitzgerald M."/>
            <person name="Haas B."/>
            <person name="Abouelleil A."/>
            <person name="Alvarado L."/>
            <person name="Arachchi H.M."/>
            <person name="Berlin A."/>
            <person name="Chapman S.B."/>
            <person name="Gearin G."/>
            <person name="Goldberg J."/>
            <person name="Griggs A."/>
            <person name="Gujja S."/>
            <person name="Hansen M."/>
            <person name="Heiman D."/>
            <person name="Howarth C."/>
            <person name="Larimer J."/>
            <person name="Lui A."/>
            <person name="MacDonald P.J.P."/>
            <person name="McCowen C."/>
            <person name="Montmayeur A."/>
            <person name="Murphy C."/>
            <person name="Neiman D."/>
            <person name="Pearson M."/>
            <person name="Priest M."/>
            <person name="Roberts A."/>
            <person name="Saif S."/>
            <person name="Shea T."/>
            <person name="Sisk P."/>
            <person name="Stolte C."/>
            <person name="Sykes S."/>
            <person name="Wortman J."/>
            <person name="Nusbaum C."/>
            <person name="Birren B."/>
        </authorList>
    </citation>
    <scope>NUCLEOTIDE SEQUENCE [LARGE SCALE GENOMIC DNA]</scope>
    <source>
        <strain evidence="25">floridensis</strain>
    </source>
</reference>
<dbReference type="EMBL" id="GL877425">
    <property type="protein sequence ID" value="ELA47093.1"/>
    <property type="molecule type" value="Genomic_DNA"/>
</dbReference>
<dbReference type="GO" id="GO:0000287">
    <property type="term" value="F:magnesium ion binding"/>
    <property type="evidence" value="ECO:0007669"/>
    <property type="project" value="UniProtKB-UniRule"/>
</dbReference>
<evidence type="ECO:0000256" key="19">
    <source>
        <dbReference type="RuleBase" id="RU362033"/>
    </source>
</evidence>
<evidence type="ECO:0000256" key="10">
    <source>
        <dbReference type="ARBA" id="ARBA00022967"/>
    </source>
</evidence>
<dbReference type="STRING" id="948595.L2GUV6"/>
<dbReference type="GeneID" id="19879332"/>
<dbReference type="Pfam" id="PF16209">
    <property type="entry name" value="PhoLip_ATPase_N"/>
    <property type="match status" value="1"/>
</dbReference>
<evidence type="ECO:0000256" key="8">
    <source>
        <dbReference type="ARBA" id="ARBA00022840"/>
    </source>
</evidence>
<dbReference type="Proteomes" id="UP000011081">
    <property type="component" value="Unassembled WGS sequence"/>
</dbReference>
<dbReference type="Pfam" id="PF00122">
    <property type="entry name" value="E1-E2_ATPase"/>
    <property type="match status" value="1"/>
</dbReference>
<feature type="binding site" evidence="17">
    <location>
        <position position="980"/>
    </location>
    <ligand>
        <name>ATP</name>
        <dbReference type="ChEBI" id="CHEBI:30616"/>
    </ligand>
</feature>
<feature type="transmembrane region" description="Helical" evidence="19">
    <location>
        <begin position="581"/>
        <end position="600"/>
    </location>
</feature>
<evidence type="ECO:0000256" key="14">
    <source>
        <dbReference type="ARBA" id="ARBA00034036"/>
    </source>
</evidence>
<keyword evidence="9 18" id="KW-0460">Magnesium</keyword>
<feature type="active site" description="4-aspartylphosphate intermediate" evidence="16">
    <location>
        <position position="641"/>
    </location>
</feature>
<comment type="cofactor">
    <cofactor evidence="1 18">
        <name>Mg(2+)</name>
        <dbReference type="ChEBI" id="CHEBI:18420"/>
    </cofactor>
</comment>
<dbReference type="SUPFAM" id="SSF81665">
    <property type="entry name" value="Calcium ATPase, transmembrane domain M"/>
    <property type="match status" value="1"/>
</dbReference>
<feature type="binding site" evidence="18">
    <location>
        <position position="643"/>
    </location>
    <ligand>
        <name>Mg(2+)</name>
        <dbReference type="ChEBI" id="CHEBI:18420"/>
    </ligand>
</feature>
<evidence type="ECO:0000256" key="2">
    <source>
        <dbReference type="ARBA" id="ARBA00004337"/>
    </source>
</evidence>
<dbReference type="GO" id="GO:0006890">
    <property type="term" value="P:retrograde vesicle-mediated transport, Golgi to endoplasmic reticulum"/>
    <property type="evidence" value="ECO:0007669"/>
    <property type="project" value="TreeGrafter"/>
</dbReference>
<evidence type="ECO:0000256" key="6">
    <source>
        <dbReference type="ARBA" id="ARBA00022723"/>
    </source>
</evidence>
<dbReference type="NCBIfam" id="TIGR01652">
    <property type="entry name" value="ATPase-Plipid"/>
    <property type="match status" value="1"/>
</dbReference>
<feature type="binding site" evidence="17">
    <location>
        <position position="724"/>
    </location>
    <ligand>
        <name>ATP</name>
        <dbReference type="ChEBI" id="CHEBI:30616"/>
    </ligand>
</feature>
<evidence type="ECO:0000256" key="7">
    <source>
        <dbReference type="ARBA" id="ARBA00022741"/>
    </source>
</evidence>
<feature type="domain" description="P-type ATPase C-terminal" evidence="23">
    <location>
        <begin position="1033"/>
        <end position="1225"/>
    </location>
</feature>
<keyword evidence="25" id="KW-1185">Reference proteome</keyword>
<dbReference type="PANTHER" id="PTHR24092">
    <property type="entry name" value="PROBABLE PHOSPHOLIPID-TRANSPORTING ATPASE"/>
    <property type="match status" value="1"/>
</dbReference>
<dbReference type="InterPro" id="IPR023298">
    <property type="entry name" value="ATPase_P-typ_TM_dom_sf"/>
</dbReference>
<evidence type="ECO:0000256" key="9">
    <source>
        <dbReference type="ARBA" id="ARBA00022842"/>
    </source>
</evidence>
<dbReference type="FunFam" id="3.40.50.1000:FF:000009">
    <property type="entry name" value="Phospholipid-transporting ATPase"/>
    <property type="match status" value="1"/>
</dbReference>
<feature type="transmembrane region" description="Helical" evidence="19">
    <location>
        <begin position="1148"/>
        <end position="1167"/>
    </location>
</feature>
<feature type="binding site" evidence="17">
    <location>
        <position position="766"/>
    </location>
    <ligand>
        <name>ATP</name>
        <dbReference type="ChEBI" id="CHEBI:30616"/>
    </ligand>
</feature>
<feature type="compositionally biased region" description="Polar residues" evidence="20">
    <location>
        <begin position="299"/>
        <end position="309"/>
    </location>
</feature>
<feature type="binding site" evidence="18">
    <location>
        <position position="1010"/>
    </location>
    <ligand>
        <name>Mg(2+)</name>
        <dbReference type="ChEBI" id="CHEBI:18420"/>
    </ligand>
</feature>
<feature type="transmembrane region" description="Helical" evidence="19">
    <location>
        <begin position="1200"/>
        <end position="1219"/>
    </location>
</feature>
<feature type="binding site" evidence="17">
    <location>
        <position position="901"/>
    </location>
    <ligand>
        <name>ATP</name>
        <dbReference type="ChEBI" id="CHEBI:30616"/>
    </ligand>
</feature>
<sequence>MKKQEDVVFRTITVSKPIKHTYPRNIIRNQKYSWYSFPFIVLLNQFRHFFNVYFFFVSFSQLIKTYRVGPLISNIAPWFFVLFLTLGKEAVDDIQRYVRDKEANSEEYKKVTRDGIMVVPSSTLQVGDLIVLEKNQRVPADMVILKTHEEEGQCFIRTDQLDGETDWKLRNAAASTQAQDTAHLFKRSKEMTGMPSVMGSLDNLDEGPVQGLDKEVDHELDDEFDEEKDRGLDQGLDHRPGERFDEGKDDGLNRGVDREVDYVSNEGSNEGLNENLDKKVGLGSEQGANYKSEGRSKHGTNQSSDINQGTKREFNQGLSNAGMNEEMNEEVSKEKRSFAERDGKTSTDGSNLETNVKTTRSNKNVSEKNNKSINTDRSSMNKGGADGSSDEIHEVEVHDMDVAGGRDEQDGNENGSKDDDDQKHKNTNETGARSEHPRSTVIKIERSIRRTTSKNMLVKTDTSELFNSDIVIYADKPHKDIYNFIGRLTVNRNGGTSAEPLNLDNVIWMNTVLATQGVIGCVIYTGKETRAMMNTAQPRNKFGKIEEEINYYSILLCVSSVIAACIFLFFSGISARFDVNLVRFIIIFSSVIPISLKVTIDVARMFFYSNSIMKDQDIPGCIVRNSNIPEELGRITYLLSDKTGTLTRNEMEMRKVHVGTICYTTELNNEITEIIRKKMGRKHRRARDLGSKVFELVRALALCHNVTPVEEDGKRSYQASSPDEIAIVQWCEAVGMVLEKRTKDNVEICILGDTVKRYVILHVFPFTSDTKRMGVLLRDEDTDEVLFVLKGADTVMRTIVEKNDWLDEEVDNMAREGLRTLVIGVKRLKADEYDAFESAFRQANLAINNRNEEVQRVVCSLERNLKLLGLTGVEDKLQENVNQSLENLRNAGVKIWMLTGDKVETAISISISSRLFLKRNRYEVLQVTSREDAWQQLSMVKEKMINYVIIDGRSLQIMIDNFMSEFIKFAATLDAVVCCRCTPTQKALVARNLRMLTSHRVACIGDGGNDVSMITEANVGIGIVGKEGNQASLAADFSILKFSDVTTLFFWHGRNCYKGTAKLIQFIIHRGTIISVMQGIFSAVFLFSPIALYQGFIMVGYVCIYTMCPMWCIILDRDVSKENCFKYPELYKEMVHTKLLSASSFASWNLISFYQGSVIMIATFFMFKHELLSIVSITFSCLVLNELLVVLLMVSSINRWMILSQVVSLIAYVLSFVFLRSELRLPSDFKYFIGSVALISLIAIAFSVAERLYLKYLRPPSYSKIQNANLGSLTGK</sequence>
<dbReference type="SUPFAM" id="SSF81653">
    <property type="entry name" value="Calcium ATPase, transduction domain A"/>
    <property type="match status" value="1"/>
</dbReference>
<feature type="compositionally biased region" description="Basic and acidic residues" evidence="20">
    <location>
        <begin position="330"/>
        <end position="345"/>
    </location>
</feature>
<keyword evidence="12" id="KW-0445">Lipid transport</keyword>
<dbReference type="InterPro" id="IPR059000">
    <property type="entry name" value="ATPase_P-type_domA"/>
</dbReference>
<feature type="transmembrane region" description="Helical" evidence="19">
    <location>
        <begin position="1173"/>
        <end position="1193"/>
    </location>
</feature>
<keyword evidence="11 19" id="KW-1133">Transmembrane helix</keyword>
<feature type="compositionally biased region" description="Basic and acidic residues" evidence="20">
    <location>
        <begin position="390"/>
        <end position="440"/>
    </location>
</feature>
<gene>
    <name evidence="24" type="ORF">VCUG_01454</name>
</gene>
<comment type="catalytic activity">
    <reaction evidence="15">
        <text>a 1,2-diacyl-sn-glycero-3-phosphoethanolamine(out) + ATP + H2O = a 1,2-diacyl-sn-glycero-3-phosphoethanolamine(in) + ADP + phosphate + H(+)</text>
        <dbReference type="Rhea" id="RHEA:66132"/>
        <dbReference type="ChEBI" id="CHEBI:15377"/>
        <dbReference type="ChEBI" id="CHEBI:15378"/>
        <dbReference type="ChEBI" id="CHEBI:30616"/>
        <dbReference type="ChEBI" id="CHEBI:43474"/>
        <dbReference type="ChEBI" id="CHEBI:64612"/>
        <dbReference type="ChEBI" id="CHEBI:456216"/>
    </reaction>
    <physiologicalReaction direction="left-to-right" evidence="15">
        <dbReference type="Rhea" id="RHEA:66133"/>
    </physiologicalReaction>
</comment>
<dbReference type="GO" id="GO:0005802">
    <property type="term" value="C:trans-Golgi network"/>
    <property type="evidence" value="ECO:0007669"/>
    <property type="project" value="TreeGrafter"/>
</dbReference>
<evidence type="ECO:0000256" key="3">
    <source>
        <dbReference type="ARBA" id="ARBA00008109"/>
    </source>
</evidence>
<dbReference type="InterPro" id="IPR001757">
    <property type="entry name" value="P_typ_ATPase"/>
</dbReference>
<keyword evidence="4" id="KW-0813">Transport</keyword>
<dbReference type="SFLD" id="SFLDG00002">
    <property type="entry name" value="C1.7:_P-type_atpase_like"/>
    <property type="match status" value="1"/>
</dbReference>
<dbReference type="PROSITE" id="PS00154">
    <property type="entry name" value="ATPASE_E1_E2"/>
    <property type="match status" value="1"/>
</dbReference>
<feature type="transmembrane region" description="Helical" evidence="19">
    <location>
        <begin position="1231"/>
        <end position="1254"/>
    </location>
</feature>
<evidence type="ECO:0000256" key="4">
    <source>
        <dbReference type="ARBA" id="ARBA00022448"/>
    </source>
</evidence>
<evidence type="ECO:0000256" key="5">
    <source>
        <dbReference type="ARBA" id="ARBA00022692"/>
    </source>
</evidence>
<dbReference type="RefSeq" id="XP_008074473.1">
    <property type="nucleotide sequence ID" value="XM_008076282.1"/>
</dbReference>
<comment type="subcellular location">
    <subcellularLocation>
        <location evidence="2">Endosome membrane</location>
        <topology evidence="2">Multi-pass membrane protein</topology>
    </subcellularLocation>
    <subcellularLocation>
        <location evidence="19">Membrane</location>
        <topology evidence="19">Multi-pass membrane protein</topology>
    </subcellularLocation>
</comment>
<keyword evidence="13 19" id="KW-0472">Membrane</keyword>
<feature type="binding site" evidence="17">
    <location>
        <position position="643"/>
    </location>
    <ligand>
        <name>ATP</name>
        <dbReference type="ChEBI" id="CHEBI:30616"/>
    </ligand>
</feature>
<dbReference type="OrthoDB" id="377733at2759"/>
<dbReference type="HOGENOM" id="CLU_000846_3_1_1"/>
<accession>L2GUV6</accession>
<feature type="binding site" evidence="18">
    <location>
        <position position="1006"/>
    </location>
    <ligand>
        <name>Mg(2+)</name>
        <dbReference type="ChEBI" id="CHEBI:18420"/>
    </ligand>
</feature>
<organism evidence="24 25">
    <name type="scientific">Vavraia culicis (isolate floridensis)</name>
    <name type="common">Microsporidian parasite</name>
    <dbReference type="NCBI Taxonomy" id="948595"/>
    <lineage>
        <taxon>Eukaryota</taxon>
        <taxon>Fungi</taxon>
        <taxon>Fungi incertae sedis</taxon>
        <taxon>Microsporidia</taxon>
        <taxon>Pleistophoridae</taxon>
        <taxon>Vavraia</taxon>
    </lineage>
</organism>
<feature type="transmembrane region" description="Helical" evidence="19">
    <location>
        <begin position="34"/>
        <end position="56"/>
    </location>
</feature>
<dbReference type="GO" id="GO:0006897">
    <property type="term" value="P:endocytosis"/>
    <property type="evidence" value="ECO:0007669"/>
    <property type="project" value="TreeGrafter"/>
</dbReference>
<dbReference type="VEuPathDB" id="MicrosporidiaDB:VCUG_01454"/>
<feature type="binding site" evidence="17">
    <location>
        <position position="819"/>
    </location>
    <ligand>
        <name>ATP</name>
        <dbReference type="ChEBI" id="CHEBI:30616"/>
    </ligand>
</feature>
<evidence type="ECO:0000256" key="1">
    <source>
        <dbReference type="ARBA" id="ARBA00001946"/>
    </source>
</evidence>
<dbReference type="InterPro" id="IPR032630">
    <property type="entry name" value="P_typ_ATPase_c"/>
</dbReference>
<dbReference type="PRINTS" id="PR00119">
    <property type="entry name" value="CATATPASE"/>
</dbReference>
<dbReference type="SFLD" id="SFLDS00003">
    <property type="entry name" value="Haloacid_Dehalogenase"/>
    <property type="match status" value="1"/>
</dbReference>
<evidence type="ECO:0000256" key="16">
    <source>
        <dbReference type="PIRSR" id="PIRSR606539-1"/>
    </source>
</evidence>
<dbReference type="SFLD" id="SFLDF00027">
    <property type="entry name" value="p-type_atpase"/>
    <property type="match status" value="1"/>
</dbReference>
<name>L2GUV6_VAVCU</name>
<dbReference type="FunCoup" id="L2GUV6">
    <property type="interactions" value="59"/>
</dbReference>
<feature type="binding site" evidence="17">
    <location>
        <position position="900"/>
    </location>
    <ligand>
        <name>ATP</name>
        <dbReference type="ChEBI" id="CHEBI:30616"/>
    </ligand>
</feature>
<comment type="catalytic activity">
    <reaction evidence="14 19">
        <text>ATP + H2O + phospholipidSide 1 = ADP + phosphate + phospholipidSide 2.</text>
        <dbReference type="EC" id="7.6.2.1"/>
    </reaction>
</comment>
<feature type="transmembrane region" description="Helical" evidence="19">
    <location>
        <begin position="68"/>
        <end position="86"/>
    </location>
</feature>
<feature type="compositionally biased region" description="Low complexity" evidence="20">
    <location>
        <begin position="264"/>
        <end position="274"/>
    </location>
</feature>
<dbReference type="Gene3D" id="3.40.50.1000">
    <property type="entry name" value="HAD superfamily/HAD-like"/>
    <property type="match status" value="2"/>
</dbReference>
<evidence type="ECO:0000259" key="22">
    <source>
        <dbReference type="Pfam" id="PF16209"/>
    </source>
</evidence>
<proteinExistence type="inferred from homology"/>
<dbReference type="NCBIfam" id="TIGR01494">
    <property type="entry name" value="ATPase_P-type"/>
    <property type="match status" value="2"/>
</dbReference>
<keyword evidence="5 19" id="KW-0812">Transmembrane</keyword>
<feature type="binding site" evidence="17">
    <location>
        <position position="1010"/>
    </location>
    <ligand>
        <name>ATP</name>
        <dbReference type="ChEBI" id="CHEBI:30616"/>
    </ligand>
</feature>
<evidence type="ECO:0000256" key="18">
    <source>
        <dbReference type="PIRSR" id="PIRSR606539-3"/>
    </source>
</evidence>
<dbReference type="GO" id="GO:0140326">
    <property type="term" value="F:ATPase-coupled intramembrane lipid transporter activity"/>
    <property type="evidence" value="ECO:0007669"/>
    <property type="project" value="UniProtKB-EC"/>
</dbReference>
<feature type="transmembrane region" description="Helical" evidence="19">
    <location>
        <begin position="549"/>
        <end position="575"/>
    </location>
</feature>
<evidence type="ECO:0000256" key="15">
    <source>
        <dbReference type="ARBA" id="ARBA00049128"/>
    </source>
</evidence>